<proteinExistence type="predicted"/>
<keyword evidence="7" id="KW-1185">Reference proteome</keyword>
<dbReference type="Pfam" id="PF00076">
    <property type="entry name" value="RRM_1"/>
    <property type="match status" value="2"/>
</dbReference>
<dbReference type="PROSITE" id="PS50102">
    <property type="entry name" value="RRM"/>
    <property type="match status" value="2"/>
</dbReference>
<organism evidence="6 7">
    <name type="scientific">Dorcoceras hygrometricum</name>
    <dbReference type="NCBI Taxonomy" id="472368"/>
    <lineage>
        <taxon>Eukaryota</taxon>
        <taxon>Viridiplantae</taxon>
        <taxon>Streptophyta</taxon>
        <taxon>Embryophyta</taxon>
        <taxon>Tracheophyta</taxon>
        <taxon>Spermatophyta</taxon>
        <taxon>Magnoliopsida</taxon>
        <taxon>eudicotyledons</taxon>
        <taxon>Gunneridae</taxon>
        <taxon>Pentapetalae</taxon>
        <taxon>asterids</taxon>
        <taxon>lamiids</taxon>
        <taxon>Lamiales</taxon>
        <taxon>Gesneriaceae</taxon>
        <taxon>Didymocarpoideae</taxon>
        <taxon>Trichosporeae</taxon>
        <taxon>Loxocarpinae</taxon>
        <taxon>Dorcoceras</taxon>
    </lineage>
</organism>
<evidence type="ECO:0000256" key="4">
    <source>
        <dbReference type="SAM" id="MobiDB-lite"/>
    </source>
</evidence>
<dbReference type="PANTHER" id="PTHR48032:SF12">
    <property type="entry name" value="RRM DOMAIN-CONTAINING PROTEIN"/>
    <property type="match status" value="1"/>
</dbReference>
<dbReference type="AlphaFoldDB" id="A0A2Z7DDW8"/>
<dbReference type="InterPro" id="IPR012677">
    <property type="entry name" value="Nucleotide-bd_a/b_plait_sf"/>
</dbReference>
<evidence type="ECO:0000313" key="6">
    <source>
        <dbReference type="EMBL" id="KZV57026.1"/>
    </source>
</evidence>
<sequence>MESEGNKLFVGGITHSTNAAHLREHFSKYGEVKSAQVMRNRVTGVSRGFGFVSFTDQSSMERALQNEEHQILGRKVSVNIPRAIEQKPQREDGSNENSSPPKINKIFIGGLPPSVTKEEFDSYFETFGRIIDSVIMCNKENNVSRGFGFVTYDSEESIEKVMAERCHQLSNKWVDVKRAIPRGQPPMACYGYETYPGFGGYVPDCSPCYLRYQFPRPSNCGYYAYNAYDDQLGAPNQIWLNKPNFESYPSYYYGVPFAHIGNSYADATYNCVNVNGRLIDDGRCSNSNSVNGNHSAESVMQEAQVVGNGASGRPIDEISLVIVHADGVAESTLIGDSCESANVVENEGSEGTIAHADGGGASRNGITELIINTNGGHVSEDLVSTCVTSTTQLPSADCEQEGGLISSCAELTLEDNGVTLLHP</sequence>
<dbReference type="Proteomes" id="UP000250235">
    <property type="component" value="Unassembled WGS sequence"/>
</dbReference>
<dbReference type="EMBL" id="KQ987736">
    <property type="protein sequence ID" value="KZV57026.1"/>
    <property type="molecule type" value="Genomic_DNA"/>
</dbReference>
<evidence type="ECO:0000256" key="3">
    <source>
        <dbReference type="PROSITE-ProRule" id="PRU00176"/>
    </source>
</evidence>
<dbReference type="GO" id="GO:0003729">
    <property type="term" value="F:mRNA binding"/>
    <property type="evidence" value="ECO:0007669"/>
    <property type="project" value="TreeGrafter"/>
</dbReference>
<feature type="domain" description="RRM" evidence="5">
    <location>
        <begin position="6"/>
        <end position="83"/>
    </location>
</feature>
<feature type="region of interest" description="Disordered" evidence="4">
    <location>
        <begin position="84"/>
        <end position="103"/>
    </location>
</feature>
<gene>
    <name evidence="6" type="ORF">F511_08184</name>
</gene>
<dbReference type="InterPro" id="IPR035979">
    <property type="entry name" value="RBD_domain_sf"/>
</dbReference>
<feature type="compositionally biased region" description="Basic and acidic residues" evidence="4">
    <location>
        <begin position="84"/>
        <end position="93"/>
    </location>
</feature>
<keyword evidence="1" id="KW-0677">Repeat</keyword>
<protein>
    <recommendedName>
        <fullName evidence="5">RRM domain-containing protein</fullName>
    </recommendedName>
</protein>
<evidence type="ECO:0000256" key="1">
    <source>
        <dbReference type="ARBA" id="ARBA00022737"/>
    </source>
</evidence>
<dbReference type="GO" id="GO:0006417">
    <property type="term" value="P:regulation of translation"/>
    <property type="evidence" value="ECO:0007669"/>
    <property type="project" value="TreeGrafter"/>
</dbReference>
<evidence type="ECO:0000313" key="7">
    <source>
        <dbReference type="Proteomes" id="UP000250235"/>
    </source>
</evidence>
<dbReference type="PANTHER" id="PTHR48032">
    <property type="entry name" value="RNA-BINDING PROTEIN MUSASHI HOMOLOG RBP6"/>
    <property type="match status" value="1"/>
</dbReference>
<evidence type="ECO:0000256" key="2">
    <source>
        <dbReference type="ARBA" id="ARBA00022884"/>
    </source>
</evidence>
<keyword evidence="2 3" id="KW-0694">RNA-binding</keyword>
<dbReference type="SUPFAM" id="SSF54928">
    <property type="entry name" value="RNA-binding domain, RBD"/>
    <property type="match status" value="2"/>
</dbReference>
<name>A0A2Z7DDW8_9LAMI</name>
<reference evidence="6 7" key="1">
    <citation type="journal article" date="2015" name="Proc. Natl. Acad. Sci. U.S.A.">
        <title>The resurrection genome of Boea hygrometrica: A blueprint for survival of dehydration.</title>
        <authorList>
            <person name="Xiao L."/>
            <person name="Yang G."/>
            <person name="Zhang L."/>
            <person name="Yang X."/>
            <person name="Zhao S."/>
            <person name="Ji Z."/>
            <person name="Zhou Q."/>
            <person name="Hu M."/>
            <person name="Wang Y."/>
            <person name="Chen M."/>
            <person name="Xu Y."/>
            <person name="Jin H."/>
            <person name="Xiao X."/>
            <person name="Hu G."/>
            <person name="Bao F."/>
            <person name="Hu Y."/>
            <person name="Wan P."/>
            <person name="Li L."/>
            <person name="Deng X."/>
            <person name="Kuang T."/>
            <person name="Xiang C."/>
            <person name="Zhu J.K."/>
            <person name="Oliver M.J."/>
            <person name="He Y."/>
        </authorList>
    </citation>
    <scope>NUCLEOTIDE SEQUENCE [LARGE SCALE GENOMIC DNA]</scope>
    <source>
        <strain evidence="7">cv. XS01</strain>
    </source>
</reference>
<dbReference type="Gene3D" id="3.30.70.330">
    <property type="match status" value="2"/>
</dbReference>
<evidence type="ECO:0000259" key="5">
    <source>
        <dbReference type="PROSITE" id="PS50102"/>
    </source>
</evidence>
<feature type="domain" description="RRM" evidence="5">
    <location>
        <begin position="104"/>
        <end position="181"/>
    </location>
</feature>
<dbReference type="OrthoDB" id="1875751at2759"/>
<dbReference type="SMART" id="SM00360">
    <property type="entry name" value="RRM"/>
    <property type="match status" value="2"/>
</dbReference>
<accession>A0A2Z7DDW8</accession>
<dbReference type="InterPro" id="IPR000504">
    <property type="entry name" value="RRM_dom"/>
</dbReference>